<proteinExistence type="predicted"/>
<reference evidence="1 2" key="1">
    <citation type="journal article" date="2022" name="Nat. Genet.">
        <title>Improved pea reference genome and pan-genome highlight genomic features and evolutionary characteristics.</title>
        <authorList>
            <person name="Yang T."/>
            <person name="Liu R."/>
            <person name="Luo Y."/>
            <person name="Hu S."/>
            <person name="Wang D."/>
            <person name="Wang C."/>
            <person name="Pandey M.K."/>
            <person name="Ge S."/>
            <person name="Xu Q."/>
            <person name="Li N."/>
            <person name="Li G."/>
            <person name="Huang Y."/>
            <person name="Saxena R.K."/>
            <person name="Ji Y."/>
            <person name="Li M."/>
            <person name="Yan X."/>
            <person name="He Y."/>
            <person name="Liu Y."/>
            <person name="Wang X."/>
            <person name="Xiang C."/>
            <person name="Varshney R.K."/>
            <person name="Ding H."/>
            <person name="Gao S."/>
            <person name="Zong X."/>
        </authorList>
    </citation>
    <scope>NUCLEOTIDE SEQUENCE [LARGE SCALE GENOMIC DNA]</scope>
    <source>
        <strain evidence="1 2">cv. Zhongwan 6</strain>
    </source>
</reference>
<dbReference type="AlphaFoldDB" id="A0A9D4VYL5"/>
<organism evidence="1 2">
    <name type="scientific">Pisum sativum</name>
    <name type="common">Garden pea</name>
    <name type="synonym">Lathyrus oleraceus</name>
    <dbReference type="NCBI Taxonomy" id="3888"/>
    <lineage>
        <taxon>Eukaryota</taxon>
        <taxon>Viridiplantae</taxon>
        <taxon>Streptophyta</taxon>
        <taxon>Embryophyta</taxon>
        <taxon>Tracheophyta</taxon>
        <taxon>Spermatophyta</taxon>
        <taxon>Magnoliopsida</taxon>
        <taxon>eudicotyledons</taxon>
        <taxon>Gunneridae</taxon>
        <taxon>Pentapetalae</taxon>
        <taxon>rosids</taxon>
        <taxon>fabids</taxon>
        <taxon>Fabales</taxon>
        <taxon>Fabaceae</taxon>
        <taxon>Papilionoideae</taxon>
        <taxon>50 kb inversion clade</taxon>
        <taxon>NPAAA clade</taxon>
        <taxon>Hologalegina</taxon>
        <taxon>IRL clade</taxon>
        <taxon>Fabeae</taxon>
        <taxon>Lathyrus</taxon>
    </lineage>
</organism>
<keyword evidence="2" id="KW-1185">Reference proteome</keyword>
<evidence type="ECO:0000313" key="1">
    <source>
        <dbReference type="EMBL" id="KAI5391309.1"/>
    </source>
</evidence>
<dbReference type="Proteomes" id="UP001058974">
    <property type="component" value="Chromosome 7"/>
</dbReference>
<evidence type="ECO:0000313" key="2">
    <source>
        <dbReference type="Proteomes" id="UP001058974"/>
    </source>
</evidence>
<comment type="caution">
    <text evidence="1">The sequence shown here is derived from an EMBL/GenBank/DDBJ whole genome shotgun (WGS) entry which is preliminary data.</text>
</comment>
<name>A0A9D4VYL5_PEA</name>
<gene>
    <name evidence="1" type="ORF">KIW84_076232</name>
</gene>
<dbReference type="Gramene" id="Psat07G0623200-T1">
    <property type="protein sequence ID" value="KAI5391309.1"/>
    <property type="gene ID" value="KIW84_076232"/>
</dbReference>
<sequence length="151" mass="16818">MVDVAVKPDDLLSSKIQNLCPTITGNICGTEARFETLRTQVQQARMPLCRTTPLSLAYVLDSLGLPVMLRDPRILQRIQRLQTGYSNGSSRDTTKYKIMPSMSSNTQHLVMVGVEESCCGLLGSRFGPEIRGWIDKENNPGLLSWIQVHGR</sequence>
<protein>
    <submittedName>
        <fullName evidence="1">Uncharacterized protein</fullName>
    </submittedName>
</protein>
<accession>A0A9D4VYL5</accession>
<dbReference type="EMBL" id="JAMSHJ010000007">
    <property type="protein sequence ID" value="KAI5391309.1"/>
    <property type="molecule type" value="Genomic_DNA"/>
</dbReference>